<reference evidence="2 3" key="1">
    <citation type="journal article" date="2015" name="Nature">
        <title>rRNA introns, odd ribosomes, and small enigmatic genomes across a large radiation of phyla.</title>
        <authorList>
            <person name="Brown C.T."/>
            <person name="Hug L.A."/>
            <person name="Thomas B.C."/>
            <person name="Sharon I."/>
            <person name="Castelle C.J."/>
            <person name="Singh A."/>
            <person name="Wilkins M.J."/>
            <person name="Williams K.H."/>
            <person name="Banfield J.F."/>
        </authorList>
    </citation>
    <scope>NUCLEOTIDE SEQUENCE [LARGE SCALE GENOMIC DNA]</scope>
</reference>
<name>A0A0G1DK16_9BACT</name>
<keyword evidence="1" id="KW-1133">Transmembrane helix</keyword>
<protein>
    <submittedName>
        <fullName evidence="2">Uncharacterized protein</fullName>
    </submittedName>
</protein>
<sequence length="223" mass="25861">MTAKPNTAIILLDRNKLDYFSPENNQIYTYQFPENMVRYAEIVNDKELAMQINLFINYHKLPSARIIYILSQQITLEKNMAEDKTDNQQTMVDEFLYHLPFESNIHKIYKLEKGYLISAVNSTFLKSFTENFTKAGFHTMTVVPASVTGININYLDSPTVGFLLAKTDFLKEQSMTGEREDETHKPKKEPDKVMGLNRIYLLVTVFILLLSFLLFMLYRQSAG</sequence>
<accession>A0A0G1DK16</accession>
<organism evidence="2 3">
    <name type="scientific">Candidatus Gottesmanbacteria bacterium GW2011_GWA2_43_14</name>
    <dbReference type="NCBI Taxonomy" id="1618443"/>
    <lineage>
        <taxon>Bacteria</taxon>
        <taxon>Candidatus Gottesmaniibacteriota</taxon>
    </lineage>
</organism>
<evidence type="ECO:0000313" key="2">
    <source>
        <dbReference type="EMBL" id="KKS98180.1"/>
    </source>
</evidence>
<dbReference type="EMBL" id="LCFP01000003">
    <property type="protein sequence ID" value="KKS98180.1"/>
    <property type="molecule type" value="Genomic_DNA"/>
</dbReference>
<dbReference type="AlphaFoldDB" id="A0A0G1DK16"/>
<keyword evidence="1" id="KW-0812">Transmembrane</keyword>
<dbReference type="STRING" id="1618443.UV73_C0003G0122"/>
<evidence type="ECO:0000256" key="1">
    <source>
        <dbReference type="SAM" id="Phobius"/>
    </source>
</evidence>
<comment type="caution">
    <text evidence="2">The sequence shown here is derived from an EMBL/GenBank/DDBJ whole genome shotgun (WGS) entry which is preliminary data.</text>
</comment>
<dbReference type="Proteomes" id="UP000034894">
    <property type="component" value="Unassembled WGS sequence"/>
</dbReference>
<proteinExistence type="predicted"/>
<keyword evidence="1" id="KW-0472">Membrane</keyword>
<evidence type="ECO:0000313" key="3">
    <source>
        <dbReference type="Proteomes" id="UP000034894"/>
    </source>
</evidence>
<gene>
    <name evidence="2" type="ORF">UV73_C0003G0122</name>
</gene>
<feature type="transmembrane region" description="Helical" evidence="1">
    <location>
        <begin position="199"/>
        <end position="218"/>
    </location>
</feature>